<evidence type="ECO:0000256" key="3">
    <source>
        <dbReference type="ARBA" id="ARBA00022723"/>
    </source>
</evidence>
<dbReference type="Gene3D" id="3.30.160.60">
    <property type="entry name" value="Classic Zinc Finger"/>
    <property type="match status" value="2"/>
</dbReference>
<keyword evidence="8" id="KW-0238">DNA-binding</keyword>
<keyword evidence="9" id="KW-0804">Transcription</keyword>
<name>A0A9P9A227_9PEZI</name>
<dbReference type="RefSeq" id="XP_045961779.1">
    <property type="nucleotide sequence ID" value="XM_046095353.1"/>
</dbReference>
<keyword evidence="4" id="KW-0677">Repeat</keyword>
<dbReference type="InterPro" id="IPR013087">
    <property type="entry name" value="Znf_C2H2_type"/>
</dbReference>
<comment type="similarity">
    <text evidence="2">Belongs to the krueppel C2H2-type zinc-finger protein family.</text>
</comment>
<keyword evidence="7" id="KW-0805">Transcription regulation</keyword>
<comment type="caution">
    <text evidence="13">The sequence shown here is derived from an EMBL/GenBank/DDBJ whole genome shotgun (WGS) entry which is preliminary data.</text>
</comment>
<evidence type="ECO:0000259" key="12">
    <source>
        <dbReference type="PROSITE" id="PS50157"/>
    </source>
</evidence>
<dbReference type="GO" id="GO:0000981">
    <property type="term" value="F:DNA-binding transcription factor activity, RNA polymerase II-specific"/>
    <property type="evidence" value="ECO:0007669"/>
    <property type="project" value="InterPro"/>
</dbReference>
<keyword evidence="3" id="KW-0479">Metal-binding</keyword>
<dbReference type="PROSITE" id="PS50157">
    <property type="entry name" value="ZINC_FINGER_C2H2_2"/>
    <property type="match status" value="2"/>
</dbReference>
<evidence type="ECO:0000256" key="1">
    <source>
        <dbReference type="ARBA" id="ARBA00004123"/>
    </source>
</evidence>
<keyword evidence="10" id="KW-0539">Nucleus</keyword>
<comment type="subcellular location">
    <subcellularLocation>
        <location evidence="1">Nucleus</location>
    </subcellularLocation>
</comment>
<evidence type="ECO:0000256" key="5">
    <source>
        <dbReference type="ARBA" id="ARBA00022771"/>
    </source>
</evidence>
<proteinExistence type="inferred from homology"/>
<dbReference type="Pfam" id="PF00096">
    <property type="entry name" value="zf-C2H2"/>
    <property type="match status" value="2"/>
</dbReference>
<dbReference type="PROSITE" id="PS00028">
    <property type="entry name" value="ZINC_FINGER_C2H2_1"/>
    <property type="match status" value="1"/>
</dbReference>
<keyword evidence="6" id="KW-0862">Zinc</keyword>
<reference evidence="13" key="1">
    <citation type="journal article" date="2021" name="Nat. Commun.">
        <title>Genetic determinants of endophytism in the Arabidopsis root mycobiome.</title>
        <authorList>
            <person name="Mesny F."/>
            <person name="Miyauchi S."/>
            <person name="Thiergart T."/>
            <person name="Pickel B."/>
            <person name="Atanasova L."/>
            <person name="Karlsson M."/>
            <person name="Huettel B."/>
            <person name="Barry K.W."/>
            <person name="Haridas S."/>
            <person name="Chen C."/>
            <person name="Bauer D."/>
            <person name="Andreopoulos W."/>
            <person name="Pangilinan J."/>
            <person name="LaButti K."/>
            <person name="Riley R."/>
            <person name="Lipzen A."/>
            <person name="Clum A."/>
            <person name="Drula E."/>
            <person name="Henrissat B."/>
            <person name="Kohler A."/>
            <person name="Grigoriev I.V."/>
            <person name="Martin F.M."/>
            <person name="Hacquard S."/>
        </authorList>
    </citation>
    <scope>NUCLEOTIDE SEQUENCE</scope>
    <source>
        <strain evidence="13">MPI-SDFR-AT-0073</strain>
    </source>
</reference>
<dbReference type="GeneID" id="70124246"/>
<keyword evidence="5 11" id="KW-0863">Zinc-finger</keyword>
<dbReference type="GO" id="GO:0000785">
    <property type="term" value="C:chromatin"/>
    <property type="evidence" value="ECO:0007669"/>
    <property type="project" value="TreeGrafter"/>
</dbReference>
<dbReference type="GO" id="GO:0008270">
    <property type="term" value="F:zinc ion binding"/>
    <property type="evidence" value="ECO:0007669"/>
    <property type="project" value="UniProtKB-KW"/>
</dbReference>
<evidence type="ECO:0000256" key="10">
    <source>
        <dbReference type="ARBA" id="ARBA00023242"/>
    </source>
</evidence>
<dbReference type="GO" id="GO:0005634">
    <property type="term" value="C:nucleus"/>
    <property type="evidence" value="ECO:0007669"/>
    <property type="project" value="UniProtKB-SubCell"/>
</dbReference>
<dbReference type="AlphaFoldDB" id="A0A9P9A227"/>
<dbReference type="SUPFAM" id="SSF57667">
    <property type="entry name" value="beta-beta-alpha zinc fingers"/>
    <property type="match status" value="1"/>
</dbReference>
<evidence type="ECO:0000313" key="13">
    <source>
        <dbReference type="EMBL" id="KAH6657545.1"/>
    </source>
</evidence>
<evidence type="ECO:0000256" key="7">
    <source>
        <dbReference type="ARBA" id="ARBA00023015"/>
    </source>
</evidence>
<dbReference type="InterPro" id="IPR036236">
    <property type="entry name" value="Znf_C2H2_sf"/>
</dbReference>
<evidence type="ECO:0000256" key="11">
    <source>
        <dbReference type="PROSITE-ProRule" id="PRU00042"/>
    </source>
</evidence>
<evidence type="ECO:0000313" key="14">
    <source>
        <dbReference type="Proteomes" id="UP000758603"/>
    </source>
</evidence>
<dbReference type="EMBL" id="JAGPXC010000002">
    <property type="protein sequence ID" value="KAH6657545.1"/>
    <property type="molecule type" value="Genomic_DNA"/>
</dbReference>
<dbReference type="GO" id="GO:0000978">
    <property type="term" value="F:RNA polymerase II cis-regulatory region sequence-specific DNA binding"/>
    <property type="evidence" value="ECO:0007669"/>
    <property type="project" value="InterPro"/>
</dbReference>
<dbReference type="FunFam" id="3.30.160.60:FF:000072">
    <property type="entry name" value="zinc finger protein 143 isoform X1"/>
    <property type="match status" value="1"/>
</dbReference>
<gene>
    <name evidence="13" type="ORF">BKA67DRAFT_191254</name>
</gene>
<sequence>MQCSCQNFPACQLIWSPDFLIICPTLHRRFKMSNARPKHSFICRVCQKSYTKSEHLQRHERTHTGDKPFVCSTCGRAFARSDSLTRHMRIRKCSEYARMPISASDFAQLLAPLHGPLNQHYLFAQIMYVLA</sequence>
<dbReference type="Proteomes" id="UP000758603">
    <property type="component" value="Unassembled WGS sequence"/>
</dbReference>
<evidence type="ECO:0000256" key="6">
    <source>
        <dbReference type="ARBA" id="ARBA00022833"/>
    </source>
</evidence>
<dbReference type="SMART" id="SM00355">
    <property type="entry name" value="ZnF_C2H2"/>
    <property type="match status" value="2"/>
</dbReference>
<keyword evidence="14" id="KW-1185">Reference proteome</keyword>
<organism evidence="13 14">
    <name type="scientific">Truncatella angustata</name>
    <dbReference type="NCBI Taxonomy" id="152316"/>
    <lineage>
        <taxon>Eukaryota</taxon>
        <taxon>Fungi</taxon>
        <taxon>Dikarya</taxon>
        <taxon>Ascomycota</taxon>
        <taxon>Pezizomycotina</taxon>
        <taxon>Sordariomycetes</taxon>
        <taxon>Xylariomycetidae</taxon>
        <taxon>Amphisphaeriales</taxon>
        <taxon>Sporocadaceae</taxon>
        <taxon>Truncatella</taxon>
    </lineage>
</organism>
<dbReference type="PANTHER" id="PTHR40626">
    <property type="entry name" value="MIP31509P"/>
    <property type="match status" value="1"/>
</dbReference>
<dbReference type="FunFam" id="3.30.160.60:FF:000185">
    <property type="entry name" value="zinc finger protein 319"/>
    <property type="match status" value="1"/>
</dbReference>
<dbReference type="OrthoDB" id="10018191at2759"/>
<evidence type="ECO:0000256" key="2">
    <source>
        <dbReference type="ARBA" id="ARBA00006991"/>
    </source>
</evidence>
<accession>A0A9P9A227</accession>
<evidence type="ECO:0000256" key="9">
    <source>
        <dbReference type="ARBA" id="ARBA00023163"/>
    </source>
</evidence>
<feature type="domain" description="C2H2-type" evidence="12">
    <location>
        <begin position="69"/>
        <end position="100"/>
    </location>
</feature>
<evidence type="ECO:0000256" key="8">
    <source>
        <dbReference type="ARBA" id="ARBA00023125"/>
    </source>
</evidence>
<feature type="domain" description="C2H2-type" evidence="12">
    <location>
        <begin position="41"/>
        <end position="68"/>
    </location>
</feature>
<dbReference type="PANTHER" id="PTHR40626:SF11">
    <property type="entry name" value="ZINC FINGER PROTEIN YPR022C"/>
    <property type="match status" value="1"/>
</dbReference>
<protein>
    <recommendedName>
        <fullName evidence="12">C2H2-type domain-containing protein</fullName>
    </recommendedName>
</protein>
<dbReference type="InterPro" id="IPR051059">
    <property type="entry name" value="VerF-like"/>
</dbReference>
<evidence type="ECO:0000256" key="4">
    <source>
        <dbReference type="ARBA" id="ARBA00022737"/>
    </source>
</evidence>